<protein>
    <recommendedName>
        <fullName evidence="3">Four helix bundle protein</fullName>
    </recommendedName>
</protein>
<evidence type="ECO:0000313" key="2">
    <source>
        <dbReference type="Proteomes" id="UP000069205"/>
    </source>
</evidence>
<name>A0A0K2GIZ5_NITMO</name>
<dbReference type="PANTHER" id="PTHR38471:SF2">
    <property type="entry name" value="FOUR HELIX BUNDLE PROTEIN"/>
    <property type="match status" value="1"/>
</dbReference>
<dbReference type="Pfam" id="PF05635">
    <property type="entry name" value="23S_rRNA_IVP"/>
    <property type="match status" value="1"/>
</dbReference>
<accession>A0A0K2GIZ5</accession>
<dbReference type="PANTHER" id="PTHR38471">
    <property type="entry name" value="FOUR HELIX BUNDLE PROTEIN"/>
    <property type="match status" value="1"/>
</dbReference>
<dbReference type="KEGG" id="nmv:NITMOv2_4527"/>
<dbReference type="Proteomes" id="UP000069205">
    <property type="component" value="Chromosome"/>
</dbReference>
<dbReference type="SUPFAM" id="SSF158446">
    <property type="entry name" value="IVS-encoded protein-like"/>
    <property type="match status" value="1"/>
</dbReference>
<proteinExistence type="predicted"/>
<keyword evidence="2" id="KW-1185">Reference proteome</keyword>
<dbReference type="RefSeq" id="WP_202967279.1">
    <property type="nucleotide sequence ID" value="NZ_CP011801.1"/>
</dbReference>
<evidence type="ECO:0008006" key="3">
    <source>
        <dbReference type="Google" id="ProtNLM"/>
    </source>
</evidence>
<dbReference type="STRING" id="42253.NITMOv2_4527"/>
<evidence type="ECO:0000313" key="1">
    <source>
        <dbReference type="EMBL" id="ALA60901.1"/>
    </source>
</evidence>
<dbReference type="EMBL" id="CP011801">
    <property type="protein sequence ID" value="ALA60901.1"/>
    <property type="molecule type" value="Genomic_DNA"/>
</dbReference>
<dbReference type="Gene3D" id="1.20.1440.60">
    <property type="entry name" value="23S rRNA-intervening sequence"/>
    <property type="match status" value="1"/>
</dbReference>
<reference evidence="1 2" key="1">
    <citation type="journal article" date="2015" name="Proc. Natl. Acad. Sci. U.S.A.">
        <title>Expanded metabolic versatility of ubiquitous nitrite-oxidizing bacteria from the genus Nitrospira.</title>
        <authorList>
            <person name="Koch H."/>
            <person name="Lucker S."/>
            <person name="Albertsen M."/>
            <person name="Kitzinger K."/>
            <person name="Herbold C."/>
            <person name="Spieck E."/>
            <person name="Nielsen P.H."/>
            <person name="Wagner M."/>
            <person name="Daims H."/>
        </authorList>
    </citation>
    <scope>NUCLEOTIDE SEQUENCE [LARGE SCALE GENOMIC DNA]</scope>
    <source>
        <strain evidence="1 2">NSP M-1</strain>
    </source>
</reference>
<dbReference type="AlphaFoldDB" id="A0A0K2GIZ5"/>
<organism evidence="1 2">
    <name type="scientific">Nitrospira moscoviensis</name>
    <dbReference type="NCBI Taxonomy" id="42253"/>
    <lineage>
        <taxon>Bacteria</taxon>
        <taxon>Pseudomonadati</taxon>
        <taxon>Nitrospirota</taxon>
        <taxon>Nitrospiria</taxon>
        <taxon>Nitrospirales</taxon>
        <taxon>Nitrospiraceae</taxon>
        <taxon>Nitrospira</taxon>
    </lineage>
</organism>
<dbReference type="PATRIC" id="fig|42253.5.peg.4465"/>
<dbReference type="NCBIfam" id="TIGR02436">
    <property type="entry name" value="four helix bundle protein"/>
    <property type="match status" value="1"/>
</dbReference>
<dbReference type="InterPro" id="IPR036583">
    <property type="entry name" value="23S_rRNA_IVS_sf"/>
</dbReference>
<sequence length="82" mass="9136">MQNEKTRTSRDIVERTFSYALQIIQLCRHIEQKSGISRGLVIQVLRSGTSIGANVEEAQAGQSKGDFVSKMAIALKEARETR</sequence>
<dbReference type="InterPro" id="IPR012657">
    <property type="entry name" value="23S_rRNA-intervening_sequence"/>
</dbReference>
<gene>
    <name evidence="1" type="ORF">NITMOv2_4527</name>
</gene>